<evidence type="ECO:0000313" key="3">
    <source>
        <dbReference type="Proteomes" id="UP000283805"/>
    </source>
</evidence>
<dbReference type="OrthoDB" id="155009at2157"/>
<keyword evidence="3" id="KW-1185">Reference proteome</keyword>
<accession>A0A419VXX2</accession>
<evidence type="ECO:0000259" key="1">
    <source>
        <dbReference type="Pfam" id="PF18545"/>
    </source>
</evidence>
<comment type="caution">
    <text evidence="2">The sequence shown here is derived from an EMBL/GenBank/DDBJ whole genome shotgun (WGS) entry which is preliminary data.</text>
</comment>
<sequence>MDGEQSISFSVIAAVAAYEGVEPEEIRAPLHSAVDPEALDTLFQSADGGQGAVSVEFTYNGYRIQVDGPDAITVSEPAREVDPRKEAV</sequence>
<dbReference type="AlphaFoldDB" id="A0A419VXX2"/>
<evidence type="ECO:0000313" key="2">
    <source>
        <dbReference type="EMBL" id="RKD88073.1"/>
    </source>
</evidence>
<dbReference type="EMBL" id="RAPO01000006">
    <property type="protein sequence ID" value="RKD88073.1"/>
    <property type="molecule type" value="Genomic_DNA"/>
</dbReference>
<dbReference type="InterPro" id="IPR040624">
    <property type="entry name" value="HalOD1"/>
</dbReference>
<protein>
    <recommendedName>
        <fullName evidence="1">Halobacterial output domain-containing protein</fullName>
    </recommendedName>
</protein>
<dbReference type="RefSeq" id="WP_120246696.1">
    <property type="nucleotide sequence ID" value="NZ_RAPO01000006.1"/>
</dbReference>
<organism evidence="2 3">
    <name type="scientific">Halopiger aswanensis</name>
    <dbReference type="NCBI Taxonomy" id="148449"/>
    <lineage>
        <taxon>Archaea</taxon>
        <taxon>Methanobacteriati</taxon>
        <taxon>Methanobacteriota</taxon>
        <taxon>Stenosarchaea group</taxon>
        <taxon>Halobacteria</taxon>
        <taxon>Halobacteriales</taxon>
        <taxon>Natrialbaceae</taxon>
        <taxon>Halopiger</taxon>
    </lineage>
</organism>
<name>A0A419VXX2_9EURY</name>
<proteinExistence type="predicted"/>
<reference evidence="2 3" key="1">
    <citation type="submission" date="2018-09" db="EMBL/GenBank/DDBJ databases">
        <title>Genomic Encyclopedia of Archaeal and Bacterial Type Strains, Phase II (KMG-II): from individual species to whole genera.</title>
        <authorList>
            <person name="Goeker M."/>
        </authorList>
    </citation>
    <scope>NUCLEOTIDE SEQUENCE [LARGE SCALE GENOMIC DNA]</scope>
    <source>
        <strain evidence="2 3">DSM 13151</strain>
    </source>
</reference>
<dbReference type="Pfam" id="PF18545">
    <property type="entry name" value="HalOD1"/>
    <property type="match status" value="1"/>
</dbReference>
<feature type="domain" description="Halobacterial output" evidence="1">
    <location>
        <begin position="4"/>
        <end position="76"/>
    </location>
</feature>
<gene>
    <name evidence="2" type="ORF">ATJ93_4388</name>
</gene>
<dbReference type="Proteomes" id="UP000283805">
    <property type="component" value="Unassembled WGS sequence"/>
</dbReference>